<dbReference type="GO" id="GO:0032993">
    <property type="term" value="C:protein-DNA complex"/>
    <property type="evidence" value="ECO:0007669"/>
    <property type="project" value="TreeGrafter"/>
</dbReference>
<evidence type="ECO:0000313" key="8">
    <source>
        <dbReference type="EMBL" id="MPL97703.1"/>
    </source>
</evidence>
<dbReference type="Gene3D" id="3.40.50.2300">
    <property type="match status" value="1"/>
</dbReference>
<dbReference type="Pfam" id="PF00486">
    <property type="entry name" value="Trans_reg_C"/>
    <property type="match status" value="1"/>
</dbReference>
<dbReference type="PANTHER" id="PTHR48111">
    <property type="entry name" value="REGULATOR OF RPOS"/>
    <property type="match status" value="1"/>
</dbReference>
<keyword evidence="4" id="KW-0238">DNA-binding</keyword>
<dbReference type="SMART" id="SM00862">
    <property type="entry name" value="Trans_reg_C"/>
    <property type="match status" value="1"/>
</dbReference>
<gene>
    <name evidence="8" type="primary">mprA_12</name>
    <name evidence="8" type="ORF">SDC9_43896</name>
</gene>
<dbReference type="InterPro" id="IPR036388">
    <property type="entry name" value="WH-like_DNA-bd_sf"/>
</dbReference>
<keyword evidence="3" id="KW-0805">Transcription regulation</keyword>
<evidence type="ECO:0000256" key="2">
    <source>
        <dbReference type="ARBA" id="ARBA00023012"/>
    </source>
</evidence>
<dbReference type="PROSITE" id="PS51755">
    <property type="entry name" value="OMPR_PHOB"/>
    <property type="match status" value="1"/>
</dbReference>
<proteinExistence type="predicted"/>
<comment type="caution">
    <text evidence="8">The sequence shown here is derived from an EMBL/GenBank/DDBJ whole genome shotgun (WGS) entry which is preliminary data.</text>
</comment>
<dbReference type="InterPro" id="IPR001789">
    <property type="entry name" value="Sig_transdc_resp-reg_receiver"/>
</dbReference>
<sequence>MKVLIVEDNLTLLDSISSSLIGEKFLCETSADFDTAHEKIFLYEYDIVIVDINLPGGSGLEIIRELKKNNSKTGVIVVSARDSLDNKVEGLELGADDYITKPFEMVELIARIKALMRRRNFAGNSNISYGDITIITDSREVFVKNEKIELTKSEYNILLFFFSNPQRVITKESIAEHIWGDNMDLADSFDFIYSHIKNLRKKITAHHTPDPIKAVYGIGYKLDIPLK</sequence>
<dbReference type="Gene3D" id="6.10.250.690">
    <property type="match status" value="1"/>
</dbReference>
<evidence type="ECO:0000256" key="1">
    <source>
        <dbReference type="ARBA" id="ARBA00022553"/>
    </source>
</evidence>
<evidence type="ECO:0000256" key="4">
    <source>
        <dbReference type="ARBA" id="ARBA00023125"/>
    </source>
</evidence>
<feature type="domain" description="Response regulatory" evidence="6">
    <location>
        <begin position="2"/>
        <end position="116"/>
    </location>
</feature>
<keyword evidence="2" id="KW-0902">Two-component regulatory system</keyword>
<organism evidence="8">
    <name type="scientific">bioreactor metagenome</name>
    <dbReference type="NCBI Taxonomy" id="1076179"/>
    <lineage>
        <taxon>unclassified sequences</taxon>
        <taxon>metagenomes</taxon>
        <taxon>ecological metagenomes</taxon>
    </lineage>
</organism>
<dbReference type="GO" id="GO:0006355">
    <property type="term" value="P:regulation of DNA-templated transcription"/>
    <property type="evidence" value="ECO:0007669"/>
    <property type="project" value="InterPro"/>
</dbReference>
<reference evidence="8" key="1">
    <citation type="submission" date="2019-08" db="EMBL/GenBank/DDBJ databases">
        <authorList>
            <person name="Kucharzyk K."/>
            <person name="Murdoch R.W."/>
            <person name="Higgins S."/>
            <person name="Loffler F."/>
        </authorList>
    </citation>
    <scope>NUCLEOTIDE SEQUENCE</scope>
</reference>
<dbReference type="GO" id="GO:0000156">
    <property type="term" value="F:phosphorelay response regulator activity"/>
    <property type="evidence" value="ECO:0007669"/>
    <property type="project" value="TreeGrafter"/>
</dbReference>
<keyword evidence="1" id="KW-0597">Phosphoprotein</keyword>
<name>A0A644W5L5_9ZZZZ</name>
<dbReference type="GO" id="GO:0005829">
    <property type="term" value="C:cytosol"/>
    <property type="evidence" value="ECO:0007669"/>
    <property type="project" value="TreeGrafter"/>
</dbReference>
<dbReference type="Pfam" id="PF00072">
    <property type="entry name" value="Response_reg"/>
    <property type="match status" value="1"/>
</dbReference>
<dbReference type="Gene3D" id="1.10.10.10">
    <property type="entry name" value="Winged helix-like DNA-binding domain superfamily/Winged helix DNA-binding domain"/>
    <property type="match status" value="1"/>
</dbReference>
<dbReference type="GO" id="GO:0000976">
    <property type="term" value="F:transcription cis-regulatory region binding"/>
    <property type="evidence" value="ECO:0007669"/>
    <property type="project" value="TreeGrafter"/>
</dbReference>
<dbReference type="EMBL" id="VSSQ01000570">
    <property type="protein sequence ID" value="MPL97703.1"/>
    <property type="molecule type" value="Genomic_DNA"/>
</dbReference>
<evidence type="ECO:0000256" key="5">
    <source>
        <dbReference type="ARBA" id="ARBA00023163"/>
    </source>
</evidence>
<dbReference type="SUPFAM" id="SSF52172">
    <property type="entry name" value="CheY-like"/>
    <property type="match status" value="1"/>
</dbReference>
<dbReference type="InterPro" id="IPR001867">
    <property type="entry name" value="OmpR/PhoB-type_DNA-bd"/>
</dbReference>
<dbReference type="PROSITE" id="PS50110">
    <property type="entry name" value="RESPONSE_REGULATORY"/>
    <property type="match status" value="1"/>
</dbReference>
<evidence type="ECO:0000259" key="7">
    <source>
        <dbReference type="PROSITE" id="PS51755"/>
    </source>
</evidence>
<evidence type="ECO:0000256" key="3">
    <source>
        <dbReference type="ARBA" id="ARBA00023015"/>
    </source>
</evidence>
<dbReference type="CDD" id="cd00383">
    <property type="entry name" value="trans_reg_C"/>
    <property type="match status" value="1"/>
</dbReference>
<protein>
    <submittedName>
        <fullName evidence="8">Response regulator MprA</fullName>
    </submittedName>
</protein>
<keyword evidence="5" id="KW-0804">Transcription</keyword>
<dbReference type="InterPro" id="IPR039420">
    <property type="entry name" value="WalR-like"/>
</dbReference>
<dbReference type="AlphaFoldDB" id="A0A644W5L5"/>
<dbReference type="PANTHER" id="PTHR48111:SF22">
    <property type="entry name" value="REGULATOR OF RPOS"/>
    <property type="match status" value="1"/>
</dbReference>
<dbReference type="InterPro" id="IPR011006">
    <property type="entry name" value="CheY-like_superfamily"/>
</dbReference>
<accession>A0A644W5L5</accession>
<evidence type="ECO:0000259" key="6">
    <source>
        <dbReference type="PROSITE" id="PS50110"/>
    </source>
</evidence>
<feature type="domain" description="OmpR/PhoB-type" evidence="7">
    <location>
        <begin position="124"/>
        <end position="224"/>
    </location>
</feature>
<dbReference type="SMART" id="SM00448">
    <property type="entry name" value="REC"/>
    <property type="match status" value="1"/>
</dbReference>